<keyword evidence="4" id="KW-1185">Reference proteome</keyword>
<dbReference type="RefSeq" id="WP_160649829.1">
    <property type="nucleotide sequence ID" value="NZ_RSEJ01000006.1"/>
</dbReference>
<evidence type="ECO:0000259" key="2">
    <source>
        <dbReference type="Pfam" id="PF00975"/>
    </source>
</evidence>
<sequence>MLHSMQMQAGTPVDALHTKWFKVLKTGLKVRQRIFCMPHAGGAASQFRKWAEAIPADTELIAIQYPGREERVNEPCLQDMPSLIDALSNSLCAQPHLLQMPYILFGHSMGAAVAYELCARLQSNNQRLPCHLVLSASEGPGHINVTSLHRASDHALLEEIVRLNADLAYLTQMPELTELIMPSLRGDYRLIETYGAMSPEIHRIQPPVTIMVGEQDHELSENDARAWSQITDRHMGFMRYPGDHFYLNQQYPAMITVMLGYLKQHQQPVWPSVP</sequence>
<accession>A0ABW9YFT0</accession>
<protein>
    <submittedName>
        <fullName evidence="3">Thioesterase</fullName>
    </submittedName>
</protein>
<dbReference type="InterPro" id="IPR001031">
    <property type="entry name" value="Thioesterase"/>
</dbReference>
<reference evidence="3 4" key="1">
    <citation type="journal article" date="2017" name="Int. J. Syst. Evol. Microbiol.">
        <title>Photobacterium alginatilyticum sp. nov., a marine bacterium isolated from bottom seawater.</title>
        <authorList>
            <person name="Wang X."/>
            <person name="Wang Y."/>
            <person name="Yang X."/>
            <person name="Sun H."/>
            <person name="Li B."/>
            <person name="Zhang X.H."/>
        </authorList>
    </citation>
    <scope>NUCLEOTIDE SEQUENCE [LARGE SCALE GENOMIC DNA]</scope>
    <source>
        <strain evidence="3 4">P03D4</strain>
    </source>
</reference>
<dbReference type="SUPFAM" id="SSF53474">
    <property type="entry name" value="alpha/beta-Hydrolases"/>
    <property type="match status" value="1"/>
</dbReference>
<dbReference type="InterPro" id="IPR012223">
    <property type="entry name" value="TEII"/>
</dbReference>
<gene>
    <name evidence="3" type="ORF">EIZ48_07685</name>
</gene>
<dbReference type="EMBL" id="RSEJ01000006">
    <property type="protein sequence ID" value="NBI52451.1"/>
    <property type="molecule type" value="Genomic_DNA"/>
</dbReference>
<dbReference type="InterPro" id="IPR029058">
    <property type="entry name" value="AB_hydrolase_fold"/>
</dbReference>
<dbReference type="Proteomes" id="UP000738517">
    <property type="component" value="Unassembled WGS sequence"/>
</dbReference>
<dbReference type="PANTHER" id="PTHR11487">
    <property type="entry name" value="THIOESTERASE"/>
    <property type="match status" value="1"/>
</dbReference>
<evidence type="ECO:0000313" key="3">
    <source>
        <dbReference type="EMBL" id="NBI52451.1"/>
    </source>
</evidence>
<name>A0ABW9YFT0_9GAMM</name>
<feature type="domain" description="Thioesterase" evidence="2">
    <location>
        <begin position="33"/>
        <end position="255"/>
    </location>
</feature>
<evidence type="ECO:0000313" key="4">
    <source>
        <dbReference type="Proteomes" id="UP000738517"/>
    </source>
</evidence>
<dbReference type="Pfam" id="PF00975">
    <property type="entry name" value="Thioesterase"/>
    <property type="match status" value="1"/>
</dbReference>
<comment type="similarity">
    <text evidence="1">Belongs to the thioesterase family.</text>
</comment>
<organism evidence="3 4">
    <name type="scientific">Photobacterium alginatilyticum</name>
    <dbReference type="NCBI Taxonomy" id="1775171"/>
    <lineage>
        <taxon>Bacteria</taxon>
        <taxon>Pseudomonadati</taxon>
        <taxon>Pseudomonadota</taxon>
        <taxon>Gammaproteobacteria</taxon>
        <taxon>Vibrionales</taxon>
        <taxon>Vibrionaceae</taxon>
        <taxon>Photobacterium</taxon>
    </lineage>
</organism>
<dbReference type="PANTHER" id="PTHR11487:SF0">
    <property type="entry name" value="S-ACYL FATTY ACID SYNTHASE THIOESTERASE, MEDIUM CHAIN"/>
    <property type="match status" value="1"/>
</dbReference>
<proteinExistence type="inferred from homology"/>
<comment type="caution">
    <text evidence="3">The sequence shown here is derived from an EMBL/GenBank/DDBJ whole genome shotgun (WGS) entry which is preliminary data.</text>
</comment>
<dbReference type="Gene3D" id="3.40.50.1820">
    <property type="entry name" value="alpha/beta hydrolase"/>
    <property type="match status" value="1"/>
</dbReference>
<evidence type="ECO:0000256" key="1">
    <source>
        <dbReference type="ARBA" id="ARBA00007169"/>
    </source>
</evidence>